<comment type="caution">
    <text evidence="8">The sequence shown here is derived from an EMBL/GenBank/DDBJ whole genome shotgun (WGS) entry which is preliminary data.</text>
</comment>
<evidence type="ECO:0000313" key="9">
    <source>
        <dbReference type="Proteomes" id="UP000006034"/>
    </source>
</evidence>
<dbReference type="Pfam" id="PF00209">
    <property type="entry name" value="SNF"/>
    <property type="match status" value="2"/>
</dbReference>
<evidence type="ECO:0000256" key="2">
    <source>
        <dbReference type="ARBA" id="ARBA00022448"/>
    </source>
</evidence>
<dbReference type="PANTHER" id="PTHR42948">
    <property type="entry name" value="TRANSPORTER"/>
    <property type="match status" value="1"/>
</dbReference>
<evidence type="ECO:0000313" key="8">
    <source>
        <dbReference type="EMBL" id="EFV45197.1"/>
    </source>
</evidence>
<dbReference type="GeneID" id="78086151"/>
<keyword evidence="6" id="KW-0769">Symport</keyword>
<evidence type="ECO:0000256" key="5">
    <source>
        <dbReference type="ARBA" id="ARBA00023136"/>
    </source>
</evidence>
<dbReference type="CDD" id="cd10336">
    <property type="entry name" value="SLC6sbd_Tyt1-Like"/>
    <property type="match status" value="1"/>
</dbReference>
<feature type="transmembrane region" description="Helical" evidence="7">
    <location>
        <begin position="394"/>
        <end position="415"/>
    </location>
</feature>
<organism evidence="8 9">
    <name type="scientific">Bilophila wadsworthia (strain 3_1_6)</name>
    <dbReference type="NCBI Taxonomy" id="563192"/>
    <lineage>
        <taxon>Bacteria</taxon>
        <taxon>Pseudomonadati</taxon>
        <taxon>Thermodesulfobacteriota</taxon>
        <taxon>Desulfovibrionia</taxon>
        <taxon>Desulfovibrionales</taxon>
        <taxon>Desulfovibrionaceae</taxon>
        <taxon>Bilophila</taxon>
    </lineage>
</organism>
<dbReference type="HOGENOM" id="CLU_006855_3_0_7"/>
<dbReference type="GO" id="GO:0016020">
    <property type="term" value="C:membrane"/>
    <property type="evidence" value="ECO:0007669"/>
    <property type="project" value="UniProtKB-SubCell"/>
</dbReference>
<evidence type="ECO:0000256" key="3">
    <source>
        <dbReference type="ARBA" id="ARBA00022692"/>
    </source>
</evidence>
<evidence type="ECO:0000256" key="7">
    <source>
        <dbReference type="SAM" id="Phobius"/>
    </source>
</evidence>
<feature type="transmembrane region" description="Helical" evidence="7">
    <location>
        <begin position="309"/>
        <end position="330"/>
    </location>
</feature>
<feature type="transmembrane region" description="Helical" evidence="7">
    <location>
        <begin position="218"/>
        <end position="246"/>
    </location>
</feature>
<keyword evidence="2 6" id="KW-0813">Transport</keyword>
<feature type="transmembrane region" description="Helical" evidence="7">
    <location>
        <begin position="95"/>
        <end position="116"/>
    </location>
</feature>
<keyword evidence="4 7" id="KW-1133">Transmembrane helix</keyword>
<proteinExistence type="inferred from homology"/>
<dbReference type="EMBL" id="ADCP02000001">
    <property type="protein sequence ID" value="EFV45197.1"/>
    <property type="molecule type" value="Genomic_DNA"/>
</dbReference>
<dbReference type="PANTHER" id="PTHR42948:SF1">
    <property type="entry name" value="TRANSPORTER"/>
    <property type="match status" value="1"/>
</dbReference>
<feature type="transmembrane region" description="Helical" evidence="7">
    <location>
        <begin position="351"/>
        <end position="374"/>
    </location>
</feature>
<reference evidence="8 9" key="1">
    <citation type="submission" date="2010-10" db="EMBL/GenBank/DDBJ databases">
        <authorList>
            <consortium name="The Broad Institute Genome Sequencing Platform"/>
            <person name="Ward D."/>
            <person name="Earl A."/>
            <person name="Feldgarden M."/>
            <person name="Young S.K."/>
            <person name="Gargeya S."/>
            <person name="Zeng Q."/>
            <person name="Alvarado L."/>
            <person name="Berlin A."/>
            <person name="Bochicchio J."/>
            <person name="Chapman S.B."/>
            <person name="Chen Z."/>
            <person name="Freedman E."/>
            <person name="Gellesch M."/>
            <person name="Goldberg J."/>
            <person name="Griggs A."/>
            <person name="Gujja S."/>
            <person name="Heilman E."/>
            <person name="Heiman D."/>
            <person name="Howarth C."/>
            <person name="Mehta T."/>
            <person name="Neiman D."/>
            <person name="Pearson M."/>
            <person name="Roberts A."/>
            <person name="Saif S."/>
            <person name="Shea T."/>
            <person name="Shenoy N."/>
            <person name="Sisk P."/>
            <person name="Stolte C."/>
            <person name="Sykes S."/>
            <person name="White J."/>
            <person name="Yandava C."/>
            <person name="Allen-Vercoe E."/>
            <person name="Sibley C."/>
            <person name="Ambrose C.E."/>
            <person name="Strauss J."/>
            <person name="Daigneault M."/>
            <person name="Haas B."/>
            <person name="Nusbaum C."/>
            <person name="Birren B."/>
        </authorList>
    </citation>
    <scope>NUCLEOTIDE SEQUENCE [LARGE SCALE GENOMIC DNA]</scope>
    <source>
        <strain evidence="8 9">3_1_6</strain>
    </source>
</reference>
<feature type="transmembrane region" description="Helical" evidence="7">
    <location>
        <begin position="150"/>
        <end position="167"/>
    </location>
</feature>
<dbReference type="NCBIfam" id="NF037979">
    <property type="entry name" value="Na_transp"/>
    <property type="match status" value="1"/>
</dbReference>
<sequence>MSQNQQREQLGSRIGFLLLAAGCAIGLGNVWRFPYIAGAYGGALFVFIYIGFLLAVGVPILVMEFSVGRAAQRNLGAALQKLEPKGSRWHTFGPLSLIGSYLLMMFYTTVAGWMLAYCWSMLKGDLSGLTPEQVGGFFGGLISDPTSSCLWMGVAVIFCFTVCGMGLRRGVERVVKFMMVGLFALMIALVVRAVTLPGGEAGISFYLMPDPEKLTGGLWAAVTAAMGQAFFTLGLGVGSMTIFGSYIDKSRSLTGEALYIVLLDTVVALMAGLIIFPACFAFGVNPGSGPGLVFVTLPNIFNSMPFGRFWGSLFFVFMSFAALSTVIAVFENIVSYCMDVWGWTRKKASTVNCVTMFLLSLPCTLGFNVLSGFQPFGEGSSVLDLEDFLLSNNLLPFGALLFLSFCCHRWGWGWNNFIAETDQGQGARFPHWLKPYLQYILPCVLVFLFIQGYVDKFMK</sequence>
<evidence type="ECO:0000256" key="1">
    <source>
        <dbReference type="ARBA" id="ARBA00004141"/>
    </source>
</evidence>
<dbReference type="InterPro" id="IPR047218">
    <property type="entry name" value="YocR/YhdH-like"/>
</dbReference>
<keyword evidence="5 7" id="KW-0472">Membrane</keyword>
<evidence type="ECO:0000256" key="4">
    <source>
        <dbReference type="ARBA" id="ARBA00022989"/>
    </source>
</evidence>
<dbReference type="InterPro" id="IPR037272">
    <property type="entry name" value="SNS_sf"/>
</dbReference>
<feature type="transmembrane region" description="Helical" evidence="7">
    <location>
        <begin position="436"/>
        <end position="454"/>
    </location>
</feature>
<dbReference type="PROSITE" id="PS00610">
    <property type="entry name" value="NA_NEUROTRAN_SYMP_1"/>
    <property type="match status" value="1"/>
</dbReference>
<keyword evidence="3 6" id="KW-0812">Transmembrane</keyword>
<comment type="similarity">
    <text evidence="6">Belongs to the sodium:neurotransmitter symporter (SNF) (TC 2.A.22) family.</text>
</comment>
<dbReference type="RefSeq" id="WP_005025765.1">
    <property type="nucleotide sequence ID" value="NZ_KE150238.1"/>
</dbReference>
<feature type="transmembrane region" description="Helical" evidence="7">
    <location>
        <begin position="12"/>
        <end position="31"/>
    </location>
</feature>
<feature type="transmembrane region" description="Helical" evidence="7">
    <location>
        <begin position="258"/>
        <end position="284"/>
    </location>
</feature>
<feature type="transmembrane region" description="Helical" evidence="7">
    <location>
        <begin position="179"/>
        <end position="198"/>
    </location>
</feature>
<dbReference type="Proteomes" id="UP000006034">
    <property type="component" value="Unassembled WGS sequence"/>
</dbReference>
<dbReference type="PROSITE" id="PS50267">
    <property type="entry name" value="NA_NEUROTRAN_SYMP_3"/>
    <property type="match status" value="1"/>
</dbReference>
<dbReference type="SUPFAM" id="SSF161070">
    <property type="entry name" value="SNF-like"/>
    <property type="match status" value="1"/>
</dbReference>
<evidence type="ECO:0000256" key="6">
    <source>
        <dbReference type="RuleBase" id="RU003732"/>
    </source>
</evidence>
<name>E5Y499_BILW3</name>
<dbReference type="STRING" id="563192.HMPREF0179_01011"/>
<keyword evidence="9" id="KW-1185">Reference proteome</keyword>
<dbReference type="PRINTS" id="PR00176">
    <property type="entry name" value="NANEUSMPORT"/>
</dbReference>
<dbReference type="eggNOG" id="COG0733">
    <property type="taxonomic scope" value="Bacteria"/>
</dbReference>
<dbReference type="GO" id="GO:0015293">
    <property type="term" value="F:symporter activity"/>
    <property type="evidence" value="ECO:0007669"/>
    <property type="project" value="UniProtKB-KW"/>
</dbReference>
<accession>E5Y499</accession>
<dbReference type="OrthoDB" id="9762833at2"/>
<gene>
    <name evidence="8" type="ORF">HMPREF0179_01011</name>
</gene>
<reference evidence="8 9" key="2">
    <citation type="submission" date="2013-04" db="EMBL/GenBank/DDBJ databases">
        <title>The Genome Sequence of Bilophila wadsworthia 3_1_6.</title>
        <authorList>
            <consortium name="The Broad Institute Genomics Platform"/>
            <person name="Earl A."/>
            <person name="Ward D."/>
            <person name="Feldgarden M."/>
            <person name="Gevers D."/>
            <person name="Sibley C."/>
            <person name="Strauss J."/>
            <person name="Allen-Vercoe E."/>
            <person name="Walker B."/>
            <person name="Young S."/>
            <person name="Zeng Q."/>
            <person name="Gargeya S."/>
            <person name="Fitzgerald M."/>
            <person name="Haas B."/>
            <person name="Abouelleil A."/>
            <person name="Allen A.W."/>
            <person name="Alvarado L."/>
            <person name="Arachchi H.M."/>
            <person name="Berlin A.M."/>
            <person name="Chapman S.B."/>
            <person name="Gainer-Dewar J."/>
            <person name="Goldberg J."/>
            <person name="Griggs A."/>
            <person name="Gujja S."/>
            <person name="Hansen M."/>
            <person name="Howarth C."/>
            <person name="Imamovic A."/>
            <person name="Ireland A."/>
            <person name="Larimer J."/>
            <person name="McCowan C."/>
            <person name="Murphy C."/>
            <person name="Pearson M."/>
            <person name="Poon T.W."/>
            <person name="Priest M."/>
            <person name="Roberts A."/>
            <person name="Saif S."/>
            <person name="Shea T."/>
            <person name="Sisk P."/>
            <person name="Sykes S."/>
            <person name="Wortman J."/>
            <person name="Nusbaum C."/>
            <person name="Birren B."/>
        </authorList>
    </citation>
    <scope>NUCLEOTIDE SEQUENCE [LARGE SCALE GENOMIC DNA]</scope>
    <source>
        <strain evidence="8 9">3_1_6</strain>
    </source>
</reference>
<comment type="subcellular location">
    <subcellularLocation>
        <location evidence="1">Membrane</location>
        <topology evidence="1">Multi-pass membrane protein</topology>
    </subcellularLocation>
</comment>
<feature type="transmembrane region" description="Helical" evidence="7">
    <location>
        <begin position="37"/>
        <end position="63"/>
    </location>
</feature>
<protein>
    <recommendedName>
        <fullName evidence="6">Transporter</fullName>
    </recommendedName>
</protein>
<dbReference type="InterPro" id="IPR000175">
    <property type="entry name" value="Na/ntran_symport"/>
</dbReference>
<dbReference type="AlphaFoldDB" id="E5Y499"/>